<dbReference type="Proteomes" id="UP000005018">
    <property type="component" value="Chromosome 1"/>
</dbReference>
<dbReference type="Gene3D" id="3.40.50.720">
    <property type="entry name" value="NAD(P)-binding Rossmann-like Domain"/>
    <property type="match status" value="1"/>
</dbReference>
<protein>
    <recommendedName>
        <fullName evidence="1">NAD(P)-binding domain-containing protein</fullName>
    </recommendedName>
</protein>
<dbReference type="InterPro" id="IPR036291">
    <property type="entry name" value="NAD(P)-bd_dom_sf"/>
</dbReference>
<feature type="domain" description="NAD(P)-binding" evidence="1">
    <location>
        <begin position="11"/>
        <end position="199"/>
    </location>
</feature>
<dbReference type="InterPro" id="IPR016040">
    <property type="entry name" value="NAD(P)-bd_dom"/>
</dbReference>
<evidence type="ECO:0000259" key="1">
    <source>
        <dbReference type="Pfam" id="PF13460"/>
    </source>
</evidence>
<dbReference type="KEGG" id="cot:CORT_0A00690"/>
<sequence>MSTFKNLIVFGAHGKVGQHLIRLVAKSSINATAVVRNDEQATTIKNISSGSPNIASSKLDLADASVADLVSAIKGHDAVVLTVGSGGKNLLQIDLDGVVKAFEATVEAKVRRLVIVSALFAEHRETGLKSGLRNYYIAKHYADRILIDEFGNKLDYTIVKPTLLTDESPTGKIRVLKSISEDNGSITRADVAQVLVDILGFKDTFGKSYDIANGDKRIDDPNTFQ</sequence>
<dbReference type="eggNOG" id="KOG1203">
    <property type="taxonomic scope" value="Eukaryota"/>
</dbReference>
<proteinExistence type="predicted"/>
<dbReference type="GeneID" id="14537592"/>
<name>H8WVI7_CANO9</name>
<dbReference type="SUPFAM" id="SSF51735">
    <property type="entry name" value="NAD(P)-binding Rossmann-fold domains"/>
    <property type="match status" value="1"/>
</dbReference>
<reference evidence="2 3" key="1">
    <citation type="journal article" date="2012" name="PLoS ONE">
        <title>Sequence and analysis of the genome of the pathogenic yeast Candida orthopsilosis.</title>
        <authorList>
            <person name="Riccombeni A."/>
            <person name="Vidanes G."/>
            <person name="Proux-Wera E."/>
            <person name="Wolfe K.H."/>
            <person name="Butler G."/>
        </authorList>
    </citation>
    <scope>NUCLEOTIDE SEQUENCE [LARGE SCALE GENOMIC DNA]</scope>
    <source>
        <strain evidence="2 3">Co 90-125</strain>
    </source>
</reference>
<evidence type="ECO:0000313" key="3">
    <source>
        <dbReference type="Proteomes" id="UP000005018"/>
    </source>
</evidence>
<dbReference type="PANTHER" id="PTHR15020:SF50">
    <property type="entry name" value="UPF0659 PROTEIN YMR090W"/>
    <property type="match status" value="1"/>
</dbReference>
<dbReference type="PANTHER" id="PTHR15020">
    <property type="entry name" value="FLAVIN REDUCTASE-RELATED"/>
    <property type="match status" value="1"/>
</dbReference>
<dbReference type="EMBL" id="HE681719">
    <property type="protein sequence ID" value="CCG20460.1"/>
    <property type="molecule type" value="Genomic_DNA"/>
</dbReference>
<dbReference type="Pfam" id="PF13460">
    <property type="entry name" value="NAD_binding_10"/>
    <property type="match status" value="1"/>
</dbReference>
<dbReference type="OrthoDB" id="10254604at2759"/>
<dbReference type="AlphaFoldDB" id="H8WVI7"/>
<gene>
    <name evidence="2" type="ORF">CORT_0A00690</name>
</gene>
<evidence type="ECO:0000313" key="2">
    <source>
        <dbReference type="EMBL" id="CCG20460.1"/>
    </source>
</evidence>
<organism evidence="2 3">
    <name type="scientific">Candida orthopsilosis (strain 90-125)</name>
    <name type="common">Yeast</name>
    <dbReference type="NCBI Taxonomy" id="1136231"/>
    <lineage>
        <taxon>Eukaryota</taxon>
        <taxon>Fungi</taxon>
        <taxon>Dikarya</taxon>
        <taxon>Ascomycota</taxon>
        <taxon>Saccharomycotina</taxon>
        <taxon>Pichiomycetes</taxon>
        <taxon>Debaryomycetaceae</taxon>
        <taxon>Candida/Lodderomyces clade</taxon>
        <taxon>Candida</taxon>
    </lineage>
</organism>
<accession>H8WVI7</accession>
<dbReference type="RefSeq" id="XP_003865901.1">
    <property type="nucleotide sequence ID" value="XM_003865853.1"/>
</dbReference>
<dbReference type="HOGENOM" id="CLU_025711_1_2_1"/>
<keyword evidence="3" id="KW-1185">Reference proteome</keyword>